<gene>
    <name evidence="2" type="ORF">CANTEDRAFT_115691</name>
</gene>
<dbReference type="AlphaFoldDB" id="G3BBS5"/>
<evidence type="ECO:0000313" key="3">
    <source>
        <dbReference type="Proteomes" id="UP000000707"/>
    </source>
</evidence>
<organism evidence="3">
    <name type="scientific">Candida tenuis (strain ATCC 10573 / BCRC 21748 / CBS 615 / JCM 9827 / NBRC 10315 / NRRL Y-1498 / VKM Y-70)</name>
    <name type="common">Yeast</name>
    <name type="synonym">Yamadazyma tenuis</name>
    <dbReference type="NCBI Taxonomy" id="590646"/>
    <lineage>
        <taxon>Eukaryota</taxon>
        <taxon>Fungi</taxon>
        <taxon>Dikarya</taxon>
        <taxon>Ascomycota</taxon>
        <taxon>Saccharomycotina</taxon>
        <taxon>Pichiomycetes</taxon>
        <taxon>Debaryomycetaceae</taxon>
        <taxon>Yamadazyma</taxon>
    </lineage>
</organism>
<reference evidence="2 3" key="1">
    <citation type="journal article" date="2011" name="Proc. Natl. Acad. Sci. U.S.A.">
        <title>Comparative genomics of xylose-fermenting fungi for enhanced biofuel production.</title>
        <authorList>
            <person name="Wohlbach D.J."/>
            <person name="Kuo A."/>
            <person name="Sato T.K."/>
            <person name="Potts K.M."/>
            <person name="Salamov A.A."/>
            <person name="LaButti K.M."/>
            <person name="Sun H."/>
            <person name="Clum A."/>
            <person name="Pangilinan J.L."/>
            <person name="Lindquist E.A."/>
            <person name="Lucas S."/>
            <person name="Lapidus A."/>
            <person name="Jin M."/>
            <person name="Gunawan C."/>
            <person name="Balan V."/>
            <person name="Dale B.E."/>
            <person name="Jeffries T.W."/>
            <person name="Zinkel R."/>
            <person name="Barry K.W."/>
            <person name="Grigoriev I.V."/>
            <person name="Gasch A.P."/>
        </authorList>
    </citation>
    <scope>NUCLEOTIDE SEQUENCE [LARGE SCALE GENOMIC DNA]</scope>
    <source>
        <strain evidence="3">ATCC 10573 / BCRC 21748 / CBS 615 / JCM 9827 / NBRC 10315 / NRRL Y-1498 / VKM Y-70</strain>
    </source>
</reference>
<dbReference type="STRING" id="590646.G3BBS5"/>
<dbReference type="Proteomes" id="UP000000707">
    <property type="component" value="Unassembled WGS sequence"/>
</dbReference>
<keyword evidence="3" id="KW-1185">Reference proteome</keyword>
<accession>G3BBS5</accession>
<sequence>MDLKRPLPAADDTFAKNLLENPSKRQRLMELSQMSTHMRSPGLGNSMAAGTQIPRFHSRQLHNIPKNGLPIIFPPYQPSDFFTDIDPENVARYAPAIDKMISLFPPPLAPAVPVELESHGEGIMIPFIFPPPPVIKPDPYIDDNAFFLRKRKSFTDQKSPLLEPVELAPLPFPPRNFMPYPLDASKATLTPHDVFTDFLDASTILPRTDMVVASAAGTLTDFKYQADKEGFSIQEYDIDKKRKSQSDAYDRAAEEENSSYYDQINVTDQYDKMYRGLYDPFEPSASQHLSASIQANLSNVKNKPVDKEYSSLLNYKERVLSRHPEAKRLEKYTSYHKSDLNKKRESLLMSLTDIESRQELHKHHLLKTRKKQLITKLRGLRASTVYLTDNENQHLVDEQLAKMKDRMAEDRDSELVKLKFEFNYEVLRQLTSFYQDSDKIYRKFQGTTLNKLLKLMNFFEFQKKQFQKLLESRKMWNELTDLTNKESSKLYSDISERNYGPELKEILKLKLAMADNRGTAEDEARVVQMIENLHTNTFSDSMDKFSDVTDFMPLVSSKEFDLITTNLNKQKNDVKMNMNVKHQIFRSALYESGSDSTYASSFNNSTTSVPDTPKRRGRRSNLEVDEENLNSETFLLAKISKHFVGPQPVNQDQMNEDFEVMGIKSKWK</sequence>
<dbReference type="GeneID" id="18247969"/>
<dbReference type="KEGG" id="cten:18247969"/>
<dbReference type="OrthoDB" id="4082517at2759"/>
<proteinExistence type="predicted"/>
<feature type="compositionally biased region" description="Polar residues" evidence="1">
    <location>
        <begin position="597"/>
        <end position="610"/>
    </location>
</feature>
<protein>
    <submittedName>
        <fullName evidence="2">Uncharacterized protein</fullName>
    </submittedName>
</protein>
<dbReference type="eggNOG" id="ENOG502SZUG">
    <property type="taxonomic scope" value="Eukaryota"/>
</dbReference>
<evidence type="ECO:0000313" key="2">
    <source>
        <dbReference type="EMBL" id="EGV62226.1"/>
    </source>
</evidence>
<evidence type="ECO:0000256" key="1">
    <source>
        <dbReference type="SAM" id="MobiDB-lite"/>
    </source>
</evidence>
<name>G3BBS5_CANTC</name>
<feature type="region of interest" description="Disordered" evidence="1">
    <location>
        <begin position="597"/>
        <end position="622"/>
    </location>
</feature>
<dbReference type="EMBL" id="GL996527">
    <property type="protein sequence ID" value="EGV62226.1"/>
    <property type="molecule type" value="Genomic_DNA"/>
</dbReference>
<dbReference type="HOGENOM" id="CLU_014396_0_0_1"/>